<geneLocation type="plasmid" evidence="1 2">
    <name>unnamed1</name>
</geneLocation>
<dbReference type="GO" id="GO:0004497">
    <property type="term" value="F:monooxygenase activity"/>
    <property type="evidence" value="ECO:0007669"/>
    <property type="project" value="UniProtKB-KW"/>
</dbReference>
<organism evidence="1 2">
    <name type="scientific">Paracoccus liaowanqingii</name>
    <dbReference type="NCBI Taxonomy" id="2560053"/>
    <lineage>
        <taxon>Bacteria</taxon>
        <taxon>Pseudomonadati</taxon>
        <taxon>Pseudomonadota</taxon>
        <taxon>Alphaproteobacteria</taxon>
        <taxon>Rhodobacterales</taxon>
        <taxon>Paracoccaceae</taxon>
        <taxon>Paracoccus</taxon>
    </lineage>
</organism>
<proteinExistence type="predicted"/>
<gene>
    <name evidence="1" type="ORF">E4191_23125</name>
</gene>
<keyword evidence="1" id="KW-0560">Oxidoreductase</keyword>
<dbReference type="SUPFAM" id="SSF54909">
    <property type="entry name" value="Dimeric alpha+beta barrel"/>
    <property type="match status" value="1"/>
</dbReference>
<protein>
    <submittedName>
        <fullName evidence="1">Antibiotic biosynthesis monooxygenase</fullName>
    </submittedName>
</protein>
<dbReference type="EMBL" id="CP040765">
    <property type="protein sequence ID" value="QDA37032.1"/>
    <property type="molecule type" value="Genomic_DNA"/>
</dbReference>
<keyword evidence="1" id="KW-0614">Plasmid</keyword>
<dbReference type="AlphaFoldDB" id="A0A4Y5SU29"/>
<dbReference type="InterPro" id="IPR011008">
    <property type="entry name" value="Dimeric_a/b-barrel"/>
</dbReference>
<keyword evidence="1" id="KW-0503">Monooxygenase</keyword>
<evidence type="ECO:0000313" key="2">
    <source>
        <dbReference type="Proteomes" id="UP000296374"/>
    </source>
</evidence>
<accession>A0A4Y5SU29</accession>
<dbReference type="Proteomes" id="UP000296374">
    <property type="component" value="Plasmid unnamed1"/>
</dbReference>
<name>A0A4Y5SU29_9RHOB</name>
<reference evidence="2" key="1">
    <citation type="submission" date="2019-05" db="EMBL/GenBank/DDBJ databases">
        <title>Tamlana fucoidanivorans sp. nov., isolated from the surface of algae collected from Fujian province in China.</title>
        <authorList>
            <person name="Li J."/>
        </authorList>
    </citation>
    <scope>NUCLEOTIDE SEQUENCE [LARGE SCALE GENOMIC DNA]</scope>
    <source>
        <strain evidence="2">2251</strain>
        <plasmid evidence="2">unnamed1</plasmid>
    </source>
</reference>
<sequence>MHEVAALTVDPASADTFEAAVQPAKPLFLAADGCFDMRLEWVIEVPGHYLLRVDGNSVDAHMNVFRKAPAFQEWCALAGPLLNEPPQVIHSHQVV</sequence>
<dbReference type="KEGG" id="plia:E4191_23125"/>
<dbReference type="Gene3D" id="3.30.70.100">
    <property type="match status" value="1"/>
</dbReference>
<evidence type="ECO:0000313" key="1">
    <source>
        <dbReference type="EMBL" id="QDA37032.1"/>
    </source>
</evidence>